<feature type="compositionally biased region" description="Pro residues" evidence="6">
    <location>
        <begin position="872"/>
        <end position="884"/>
    </location>
</feature>
<dbReference type="GO" id="GO:0016020">
    <property type="term" value="C:membrane"/>
    <property type="evidence" value="ECO:0007669"/>
    <property type="project" value="UniProtKB-SubCell"/>
</dbReference>
<dbReference type="RefSeq" id="XP_052119894.1">
    <property type="nucleotide sequence ID" value="XM_052263934.1"/>
</dbReference>
<feature type="domain" description="Ig-like" evidence="9">
    <location>
        <begin position="167"/>
        <end position="265"/>
    </location>
</feature>
<feature type="region of interest" description="Disordered" evidence="6">
    <location>
        <begin position="844"/>
        <end position="909"/>
    </location>
</feature>
<dbReference type="PANTHER" id="PTHR23278:SF26">
    <property type="entry name" value="SIDESTEP III, ISOFORM O"/>
    <property type="match status" value="1"/>
</dbReference>
<name>A0A9C6U2I5_FRAOC</name>
<dbReference type="Pfam" id="PF08205">
    <property type="entry name" value="C2-set_2"/>
    <property type="match status" value="1"/>
</dbReference>
<keyword evidence="2 7" id="KW-0812">Transmembrane</keyword>
<comment type="subcellular location">
    <subcellularLocation>
        <location evidence="1">Membrane</location>
        <topology evidence="1">Single-pass membrane protein</topology>
    </subcellularLocation>
</comment>
<evidence type="ECO:0000256" key="7">
    <source>
        <dbReference type="SAM" id="Phobius"/>
    </source>
</evidence>
<evidence type="ECO:0000256" key="6">
    <source>
        <dbReference type="SAM" id="MobiDB-lite"/>
    </source>
</evidence>
<dbReference type="SMART" id="SM00409">
    <property type="entry name" value="IG"/>
    <property type="match status" value="5"/>
</dbReference>
<feature type="region of interest" description="Disordered" evidence="6">
    <location>
        <begin position="808"/>
        <end position="827"/>
    </location>
</feature>
<keyword evidence="10" id="KW-1185">Reference proteome</keyword>
<feature type="chain" id="PRO_5039480420" evidence="8">
    <location>
        <begin position="41"/>
        <end position="931"/>
    </location>
</feature>
<feature type="domain" description="Ig-like" evidence="9">
    <location>
        <begin position="34"/>
        <end position="162"/>
    </location>
</feature>
<evidence type="ECO:0000259" key="9">
    <source>
        <dbReference type="PROSITE" id="PS50835"/>
    </source>
</evidence>
<dbReference type="Pfam" id="PF07686">
    <property type="entry name" value="V-set"/>
    <property type="match status" value="1"/>
</dbReference>
<evidence type="ECO:0000256" key="3">
    <source>
        <dbReference type="ARBA" id="ARBA00022989"/>
    </source>
</evidence>
<gene>
    <name evidence="11" type="primary">LOC113209007</name>
</gene>
<dbReference type="PROSITE" id="PS50835">
    <property type="entry name" value="IG_LIKE"/>
    <property type="match status" value="5"/>
</dbReference>
<dbReference type="Pfam" id="PF13927">
    <property type="entry name" value="Ig_3"/>
    <property type="match status" value="2"/>
</dbReference>
<dbReference type="InterPro" id="IPR003599">
    <property type="entry name" value="Ig_sub"/>
</dbReference>
<dbReference type="InterPro" id="IPR013106">
    <property type="entry name" value="Ig_V-set"/>
</dbReference>
<dbReference type="CDD" id="cd00098">
    <property type="entry name" value="IgC1"/>
    <property type="match status" value="1"/>
</dbReference>
<evidence type="ECO:0000313" key="11">
    <source>
        <dbReference type="RefSeq" id="XP_052119894.1"/>
    </source>
</evidence>
<dbReference type="SMART" id="SM00408">
    <property type="entry name" value="IGc2"/>
    <property type="match status" value="4"/>
</dbReference>
<keyword evidence="8" id="KW-0732">Signal</keyword>
<dbReference type="InterPro" id="IPR013783">
    <property type="entry name" value="Ig-like_fold"/>
</dbReference>
<keyword evidence="4 7" id="KW-0472">Membrane</keyword>
<dbReference type="PANTHER" id="PTHR23278">
    <property type="entry name" value="SIDESTEP PROTEIN"/>
    <property type="match status" value="1"/>
</dbReference>
<dbReference type="Proteomes" id="UP000504606">
    <property type="component" value="Unplaced"/>
</dbReference>
<accession>A0A9C6U2I5</accession>
<feature type="compositionally biased region" description="Gly residues" evidence="6">
    <location>
        <begin position="888"/>
        <end position="901"/>
    </location>
</feature>
<keyword evidence="5" id="KW-1015">Disulfide bond</keyword>
<evidence type="ECO:0000313" key="10">
    <source>
        <dbReference type="Proteomes" id="UP000504606"/>
    </source>
</evidence>
<evidence type="ECO:0000256" key="5">
    <source>
        <dbReference type="ARBA" id="ARBA00023157"/>
    </source>
</evidence>
<protein>
    <submittedName>
        <fullName evidence="11">Hemicentin-2-like isoform X2</fullName>
    </submittedName>
</protein>
<organism evidence="10 11">
    <name type="scientific">Frankliniella occidentalis</name>
    <name type="common">Western flower thrips</name>
    <name type="synonym">Euthrips occidentalis</name>
    <dbReference type="NCBI Taxonomy" id="133901"/>
    <lineage>
        <taxon>Eukaryota</taxon>
        <taxon>Metazoa</taxon>
        <taxon>Ecdysozoa</taxon>
        <taxon>Arthropoda</taxon>
        <taxon>Hexapoda</taxon>
        <taxon>Insecta</taxon>
        <taxon>Pterygota</taxon>
        <taxon>Neoptera</taxon>
        <taxon>Paraneoptera</taxon>
        <taxon>Thysanoptera</taxon>
        <taxon>Terebrantia</taxon>
        <taxon>Thripoidea</taxon>
        <taxon>Thripidae</taxon>
        <taxon>Frankliniella</taxon>
    </lineage>
</organism>
<evidence type="ECO:0000256" key="4">
    <source>
        <dbReference type="ARBA" id="ARBA00023136"/>
    </source>
</evidence>
<feature type="domain" description="Ig-like" evidence="9">
    <location>
        <begin position="376"/>
        <end position="467"/>
    </location>
</feature>
<dbReference type="CDD" id="cd00096">
    <property type="entry name" value="Ig"/>
    <property type="match status" value="1"/>
</dbReference>
<feature type="domain" description="Ig-like" evidence="9">
    <location>
        <begin position="485"/>
        <end position="552"/>
    </location>
</feature>
<feature type="signal peptide" evidence="8">
    <location>
        <begin position="1"/>
        <end position="40"/>
    </location>
</feature>
<dbReference type="InterPro" id="IPR003598">
    <property type="entry name" value="Ig_sub2"/>
</dbReference>
<feature type="region of interest" description="Disordered" evidence="6">
    <location>
        <begin position="740"/>
        <end position="778"/>
    </location>
</feature>
<dbReference type="AlphaFoldDB" id="A0A9C6U2I5"/>
<keyword evidence="3 7" id="KW-1133">Transmembrane helix</keyword>
<evidence type="ECO:0000256" key="8">
    <source>
        <dbReference type="SAM" id="SignalP"/>
    </source>
</evidence>
<reference evidence="11" key="1">
    <citation type="submission" date="2025-08" db="UniProtKB">
        <authorList>
            <consortium name="RefSeq"/>
        </authorList>
    </citation>
    <scope>IDENTIFICATION</scope>
    <source>
        <tissue evidence="11">Whole organism</tissue>
    </source>
</reference>
<evidence type="ECO:0000256" key="1">
    <source>
        <dbReference type="ARBA" id="ARBA00004167"/>
    </source>
</evidence>
<feature type="domain" description="Ig-like" evidence="9">
    <location>
        <begin position="272"/>
        <end position="372"/>
    </location>
</feature>
<dbReference type="GeneID" id="113209007"/>
<sequence length="931" mass="99538">MAADLRRGGRPGGPWGAPALALLLLPLLLLPPLPQRAVLAANWDRGDDDQVQMVNVEAVLGHRATLPCDISANRTDDRVQMVMWFQVLASKPLFTFDVRGRTFEEALTWSDAKALGPRAHFSAASRPAALTVDGVVLDDAGVYRCRADFSNSATRNSRVNLTVIVPPHSLNVYDISGKKVNSSIGPLLEGDNMVLKCEVRGGRPEPTVSWFANGRLLDGAVDDGTPKVIVNRLDVSRVTREHLNTTYRCQASNTRLVDPKHHDVRLDLRLKPLSVRLHPRPLQLPADEEARFECLTLGSRPQAVVTWWKTRRGGLEEHHFGAPHVDTRDNDTMAWSRLTFRPKAADDGATIRCHADNPHLDGSGIEDSFTLNVVHPPVVELRLGDTLNPGNIKEGDDVYFECSIRSNPPKHRIAWFHNGQPVTHNLSQGVILSSKSLVLQRVTRRQAGGYTCHASNERGNTTSRPVHLRVKFAPVCKTDGVVVVGAALQEHLRVRCRVAADPADAVTFFWQFNNSGNTYDVQESRPGPMTADLEYTALSERDYGTLACWASNEVGRQQEPCMFRVVQASPPGSVTNCSVVVSGQTGRLDVGCLPGHPGGLPQWFSLILLEPRSGRVLFNSTTGEVDAEPTWSLDPSILAGRGQGGRGPVSLVVRAHNLKGHSAPAVLDDKLTRAGLNRDQLPELILGGGSSGLVGVAAVVLGVLLPLGLVALAVVVLVVRRRNALGGALGLHNGHLDKVGHGHNGAGLAGHPGHPGHPGVKHKGGPPPGRRNSSLEINDGDQRYVVSYTLKSQSDGKQQLRPDILNTPRAVGAEPHPSRPDSLFSDAGTGAVLAEGHGLAAGTLGRRTLSPTSPAAGGLSPRLSPGLMGRTPSPPERTPPPAPYQPGSLGGSLGGPLGGPLGAPHQTLNGSLRRNKGLFIATNIPGPESCV</sequence>
<dbReference type="InterPro" id="IPR013162">
    <property type="entry name" value="CD80_C2-set"/>
</dbReference>
<dbReference type="Gene3D" id="2.60.40.10">
    <property type="entry name" value="Immunoglobulins"/>
    <property type="match status" value="5"/>
</dbReference>
<proteinExistence type="predicted"/>
<dbReference type="InterPro" id="IPR007110">
    <property type="entry name" value="Ig-like_dom"/>
</dbReference>
<dbReference type="SUPFAM" id="SSF48726">
    <property type="entry name" value="Immunoglobulin"/>
    <property type="match status" value="5"/>
</dbReference>
<evidence type="ECO:0000256" key="2">
    <source>
        <dbReference type="ARBA" id="ARBA00022692"/>
    </source>
</evidence>
<feature type="transmembrane region" description="Helical" evidence="7">
    <location>
        <begin position="693"/>
        <end position="719"/>
    </location>
</feature>
<dbReference type="InterPro" id="IPR036179">
    <property type="entry name" value="Ig-like_dom_sf"/>
</dbReference>